<feature type="transmembrane region" description="Helical" evidence="2">
    <location>
        <begin position="139"/>
        <end position="159"/>
    </location>
</feature>
<accession>A0A1H1S7Q5</accession>
<keyword evidence="2" id="KW-1133">Transmembrane helix</keyword>
<proteinExistence type="predicted"/>
<feature type="transmembrane region" description="Helical" evidence="2">
    <location>
        <begin position="60"/>
        <end position="82"/>
    </location>
</feature>
<feature type="transmembrane region" description="Helical" evidence="2">
    <location>
        <begin position="171"/>
        <end position="189"/>
    </location>
</feature>
<evidence type="ECO:0000256" key="2">
    <source>
        <dbReference type="SAM" id="Phobius"/>
    </source>
</evidence>
<evidence type="ECO:0000256" key="1">
    <source>
        <dbReference type="SAM" id="MobiDB-lite"/>
    </source>
</evidence>
<evidence type="ECO:0000313" key="3">
    <source>
        <dbReference type="EMBL" id="SDS43933.1"/>
    </source>
</evidence>
<sequence length="218" mass="22662">MADSTDPTGAGEQRSDPQPDPVAPGNGSPRGSQRNGRSESGLAESGASGSVDLRWARRQLLLTAAGAVLGVVGLLVAIGGLSRLPLSAADARPYAITAVVAAAVLALACLLILGCWLIQLRRWRTAPETSDVGHLLGRVSLVAHLATFPAVLVTMYGALAGSAMAYWDSPAAFGLGITFILAIFAQILAGSQPLRRSGPPATIPFYLRRLNDKVQSLR</sequence>
<keyword evidence="2" id="KW-0472">Membrane</keyword>
<dbReference type="Proteomes" id="UP000199103">
    <property type="component" value="Chromosome I"/>
</dbReference>
<protein>
    <submittedName>
        <fullName evidence="3">Uncharacterized protein</fullName>
    </submittedName>
</protein>
<feature type="region of interest" description="Disordered" evidence="1">
    <location>
        <begin position="1"/>
        <end position="46"/>
    </location>
</feature>
<dbReference type="RefSeq" id="WP_091523509.1">
    <property type="nucleotide sequence ID" value="NZ_LT629772.1"/>
</dbReference>
<reference evidence="3 4" key="1">
    <citation type="submission" date="2016-10" db="EMBL/GenBank/DDBJ databases">
        <authorList>
            <person name="de Groot N.N."/>
        </authorList>
    </citation>
    <scope>NUCLEOTIDE SEQUENCE [LARGE SCALE GENOMIC DNA]</scope>
    <source>
        <strain evidence="3 4">DSM 21800</strain>
    </source>
</reference>
<keyword evidence="2" id="KW-0812">Transmembrane</keyword>
<dbReference type="OrthoDB" id="9858341at2"/>
<keyword evidence="4" id="KW-1185">Reference proteome</keyword>
<dbReference type="AlphaFoldDB" id="A0A1H1S7Q5"/>
<organism evidence="3 4">
    <name type="scientific">Microlunatus soli</name>
    <dbReference type="NCBI Taxonomy" id="630515"/>
    <lineage>
        <taxon>Bacteria</taxon>
        <taxon>Bacillati</taxon>
        <taxon>Actinomycetota</taxon>
        <taxon>Actinomycetes</taxon>
        <taxon>Propionibacteriales</taxon>
        <taxon>Propionibacteriaceae</taxon>
        <taxon>Microlunatus</taxon>
    </lineage>
</organism>
<evidence type="ECO:0000313" key="4">
    <source>
        <dbReference type="Proteomes" id="UP000199103"/>
    </source>
</evidence>
<dbReference type="EMBL" id="LT629772">
    <property type="protein sequence ID" value="SDS43933.1"/>
    <property type="molecule type" value="Genomic_DNA"/>
</dbReference>
<feature type="transmembrane region" description="Helical" evidence="2">
    <location>
        <begin position="94"/>
        <end position="118"/>
    </location>
</feature>
<name>A0A1H1S7Q5_9ACTN</name>
<gene>
    <name evidence="3" type="ORF">SAMN04489812_1908</name>
</gene>